<reference evidence="4 5" key="1">
    <citation type="submission" date="2018-06" db="EMBL/GenBank/DDBJ databases">
        <title>Genomic Encyclopedia of Archaeal and Bacterial Type Strains, Phase II (KMG-II): from individual species to whole genera.</title>
        <authorList>
            <person name="Goeker M."/>
        </authorList>
    </citation>
    <scope>NUCLEOTIDE SEQUENCE [LARGE SCALE GENOMIC DNA]</scope>
    <source>
        <strain evidence="4 5">DSM 29821</strain>
    </source>
</reference>
<dbReference type="OrthoDB" id="5419426at2"/>
<comment type="caution">
    <text evidence="4">The sequence shown here is derived from an EMBL/GenBank/DDBJ whole genome shotgun (WGS) entry which is preliminary data.</text>
</comment>
<evidence type="ECO:0000313" key="4">
    <source>
        <dbReference type="EMBL" id="RAJ85632.1"/>
    </source>
</evidence>
<dbReference type="Gene3D" id="3.40.630.30">
    <property type="match status" value="1"/>
</dbReference>
<dbReference type="RefSeq" id="WP_111591283.1">
    <property type="nucleotide sequence ID" value="NZ_QLMA01000002.1"/>
</dbReference>
<dbReference type="InterPro" id="IPR016181">
    <property type="entry name" value="Acyl_CoA_acyltransferase"/>
</dbReference>
<dbReference type="InterPro" id="IPR050832">
    <property type="entry name" value="Bact_Acetyltransf"/>
</dbReference>
<keyword evidence="2" id="KW-0012">Acyltransferase</keyword>
<dbReference type="PROSITE" id="PS51186">
    <property type="entry name" value="GNAT"/>
    <property type="match status" value="1"/>
</dbReference>
<protein>
    <submittedName>
        <fullName evidence="4">Acetyltransferase (GNAT) family protein</fullName>
    </submittedName>
</protein>
<accession>A0A327W8R5</accession>
<dbReference type="InterPro" id="IPR000182">
    <property type="entry name" value="GNAT_dom"/>
</dbReference>
<evidence type="ECO:0000313" key="5">
    <source>
        <dbReference type="Proteomes" id="UP000249819"/>
    </source>
</evidence>
<organism evidence="4 5">
    <name type="scientific">Chitinophaga dinghuensis</name>
    <dbReference type="NCBI Taxonomy" id="1539050"/>
    <lineage>
        <taxon>Bacteria</taxon>
        <taxon>Pseudomonadati</taxon>
        <taxon>Bacteroidota</taxon>
        <taxon>Chitinophagia</taxon>
        <taxon>Chitinophagales</taxon>
        <taxon>Chitinophagaceae</taxon>
        <taxon>Chitinophaga</taxon>
    </lineage>
</organism>
<dbReference type="GO" id="GO:0016747">
    <property type="term" value="F:acyltransferase activity, transferring groups other than amino-acyl groups"/>
    <property type="evidence" value="ECO:0007669"/>
    <property type="project" value="InterPro"/>
</dbReference>
<keyword evidence="1 4" id="KW-0808">Transferase</keyword>
<dbReference type="PANTHER" id="PTHR43877:SF2">
    <property type="entry name" value="AMINOALKYLPHOSPHONATE N-ACETYLTRANSFERASE-RELATED"/>
    <property type="match status" value="1"/>
</dbReference>
<name>A0A327W8R5_9BACT</name>
<dbReference type="Proteomes" id="UP000249819">
    <property type="component" value="Unassembled WGS sequence"/>
</dbReference>
<dbReference type="Pfam" id="PF00583">
    <property type="entry name" value="Acetyltransf_1"/>
    <property type="match status" value="1"/>
</dbReference>
<evidence type="ECO:0000259" key="3">
    <source>
        <dbReference type="PROSITE" id="PS51186"/>
    </source>
</evidence>
<dbReference type="PANTHER" id="PTHR43877">
    <property type="entry name" value="AMINOALKYLPHOSPHONATE N-ACETYLTRANSFERASE-RELATED-RELATED"/>
    <property type="match status" value="1"/>
</dbReference>
<dbReference type="EMBL" id="QLMA01000002">
    <property type="protein sequence ID" value="RAJ85632.1"/>
    <property type="molecule type" value="Genomic_DNA"/>
</dbReference>
<evidence type="ECO:0000256" key="1">
    <source>
        <dbReference type="ARBA" id="ARBA00022679"/>
    </source>
</evidence>
<proteinExistence type="predicted"/>
<feature type="domain" description="N-acetyltransferase" evidence="3">
    <location>
        <begin position="1"/>
        <end position="166"/>
    </location>
</feature>
<evidence type="ECO:0000256" key="2">
    <source>
        <dbReference type="ARBA" id="ARBA00023315"/>
    </source>
</evidence>
<dbReference type="CDD" id="cd04301">
    <property type="entry name" value="NAT_SF"/>
    <property type="match status" value="1"/>
</dbReference>
<sequence>MDISEFREGQLQDASAVAALLLRSYEQYRQDLDAEHWRTLSGKIGDEAYIRDLMGYSCMLVFEENKTIHGVVFLVPSGNPTDIYPASWSYIRLLGVDPLVRGRGIGLRLMEMAIEKAREGGEEVLGLHTSTIMLAARRMYEQIGFQVVKELEPLLGVEYWLYRMNL</sequence>
<dbReference type="AlphaFoldDB" id="A0A327W8R5"/>
<keyword evidence="5" id="KW-1185">Reference proteome</keyword>
<gene>
    <name evidence="4" type="ORF">CLV59_102337</name>
</gene>
<dbReference type="SUPFAM" id="SSF55729">
    <property type="entry name" value="Acyl-CoA N-acyltransferases (Nat)"/>
    <property type="match status" value="1"/>
</dbReference>